<name>A0A4R9FL04_9LEPT</name>
<sequence length="186" mass="21338">MKRFYGSILAVFLPILVLASLALEREIDLRSGKVLILPITGYDPRDLLSGHFLRFQIDPRYSEVQCDQDSNASSLSTVGETGVKLQSSEYGSCVCFENREPESYEAKYIADCSPSEREILKCWTYIKGNCKYNRFEYPFRKYFIPEDKAKEWDAKLRQPGAKVQLRMQEDGSGLIEKIIWPDVSGQ</sequence>
<evidence type="ECO:0000313" key="1">
    <source>
        <dbReference type="EMBL" id="TGJ99315.1"/>
    </source>
</evidence>
<dbReference type="RefSeq" id="WP_135589406.1">
    <property type="nucleotide sequence ID" value="NZ_RQEP01000019.1"/>
</dbReference>
<comment type="caution">
    <text evidence="1">The sequence shown here is derived from an EMBL/GenBank/DDBJ whole genome shotgun (WGS) entry which is preliminary data.</text>
</comment>
<protein>
    <submittedName>
        <fullName evidence="1">GDYXXLXY protein</fullName>
    </submittedName>
</protein>
<dbReference type="AlphaFoldDB" id="A0A4R9FL04"/>
<gene>
    <name evidence="1" type="ORF">EHO59_15715</name>
</gene>
<dbReference type="Pfam" id="PF14345">
    <property type="entry name" value="GDYXXLXY"/>
    <property type="match status" value="1"/>
</dbReference>
<dbReference type="Proteomes" id="UP000297453">
    <property type="component" value="Unassembled WGS sequence"/>
</dbReference>
<reference evidence="1" key="1">
    <citation type="journal article" date="2019" name="PLoS Negl. Trop. Dis.">
        <title>Revisiting the worldwide diversity of Leptospira species in the environment.</title>
        <authorList>
            <person name="Vincent A.T."/>
            <person name="Schiettekatte O."/>
            <person name="Bourhy P."/>
            <person name="Veyrier F.J."/>
            <person name="Picardeau M."/>
        </authorList>
    </citation>
    <scope>NUCLEOTIDE SEQUENCE [LARGE SCALE GENOMIC DNA]</scope>
    <source>
        <strain evidence="1">SSS9</strain>
    </source>
</reference>
<dbReference type="InterPro" id="IPR025833">
    <property type="entry name" value="GDYXXLXY"/>
</dbReference>
<keyword evidence="2" id="KW-1185">Reference proteome</keyword>
<dbReference type="OrthoDB" id="4868247at2"/>
<proteinExistence type="predicted"/>
<evidence type="ECO:0000313" key="2">
    <source>
        <dbReference type="Proteomes" id="UP000297453"/>
    </source>
</evidence>
<organism evidence="1 2">
    <name type="scientific">Leptospira semungkisensis</name>
    <dbReference type="NCBI Taxonomy" id="2484985"/>
    <lineage>
        <taxon>Bacteria</taxon>
        <taxon>Pseudomonadati</taxon>
        <taxon>Spirochaetota</taxon>
        <taxon>Spirochaetia</taxon>
        <taxon>Leptospirales</taxon>
        <taxon>Leptospiraceae</taxon>
        <taxon>Leptospira</taxon>
    </lineage>
</organism>
<accession>A0A4R9FL04</accession>
<dbReference type="EMBL" id="RQEP01000019">
    <property type="protein sequence ID" value="TGJ99315.1"/>
    <property type="molecule type" value="Genomic_DNA"/>
</dbReference>